<dbReference type="EMBL" id="JANPWB010000013">
    <property type="protein sequence ID" value="KAJ1105806.1"/>
    <property type="molecule type" value="Genomic_DNA"/>
</dbReference>
<comment type="caution">
    <text evidence="1">The sequence shown here is derived from an EMBL/GenBank/DDBJ whole genome shotgun (WGS) entry which is preliminary data.</text>
</comment>
<protein>
    <submittedName>
        <fullName evidence="1">Uncharacterized protein</fullName>
    </submittedName>
</protein>
<reference evidence="1" key="1">
    <citation type="journal article" date="2022" name="bioRxiv">
        <title>Sequencing and chromosome-scale assembly of the giantPleurodeles waltlgenome.</title>
        <authorList>
            <person name="Brown T."/>
            <person name="Elewa A."/>
            <person name="Iarovenko S."/>
            <person name="Subramanian E."/>
            <person name="Araus A.J."/>
            <person name="Petzold A."/>
            <person name="Susuki M."/>
            <person name="Suzuki K.-i.T."/>
            <person name="Hayashi T."/>
            <person name="Toyoda A."/>
            <person name="Oliveira C."/>
            <person name="Osipova E."/>
            <person name="Leigh N.D."/>
            <person name="Simon A."/>
            <person name="Yun M.H."/>
        </authorList>
    </citation>
    <scope>NUCLEOTIDE SEQUENCE</scope>
    <source>
        <strain evidence="1">20211129_DDA</strain>
        <tissue evidence="1">Liver</tissue>
    </source>
</reference>
<organism evidence="1 2">
    <name type="scientific">Pleurodeles waltl</name>
    <name type="common">Iberian ribbed newt</name>
    <dbReference type="NCBI Taxonomy" id="8319"/>
    <lineage>
        <taxon>Eukaryota</taxon>
        <taxon>Metazoa</taxon>
        <taxon>Chordata</taxon>
        <taxon>Craniata</taxon>
        <taxon>Vertebrata</taxon>
        <taxon>Euteleostomi</taxon>
        <taxon>Amphibia</taxon>
        <taxon>Batrachia</taxon>
        <taxon>Caudata</taxon>
        <taxon>Salamandroidea</taxon>
        <taxon>Salamandridae</taxon>
        <taxon>Pleurodelinae</taxon>
        <taxon>Pleurodeles</taxon>
    </lineage>
</organism>
<evidence type="ECO:0000313" key="2">
    <source>
        <dbReference type="Proteomes" id="UP001066276"/>
    </source>
</evidence>
<evidence type="ECO:0000313" key="1">
    <source>
        <dbReference type="EMBL" id="KAJ1105806.1"/>
    </source>
</evidence>
<sequence>MADYLLWLYIKPWEVGGNHIRSYLELLIIPVVSWEDRFDLLAAITQDEVVAAISRLTKRKASGGDVFPSKHFYQTYSGLLVDRLFEEYLEAYQVGALPITMKEATIAMIPKADKDPEEQDCYRSLSVLKVDMKVLSRVFAPRYCLGWGHWYVRTKVA</sequence>
<keyword evidence="2" id="KW-1185">Reference proteome</keyword>
<dbReference type="Proteomes" id="UP001066276">
    <property type="component" value="Chromosome 9"/>
</dbReference>
<gene>
    <name evidence="1" type="ORF">NDU88_003210</name>
</gene>
<name>A0AAV7MQZ5_PLEWA</name>
<accession>A0AAV7MQZ5</accession>
<proteinExistence type="predicted"/>
<dbReference type="AlphaFoldDB" id="A0AAV7MQZ5"/>
<dbReference type="PANTHER" id="PTHR19446">
    <property type="entry name" value="REVERSE TRANSCRIPTASES"/>
    <property type="match status" value="1"/>
</dbReference>